<accession>G9YS26</accession>
<comment type="caution">
    <text evidence="2">The sequence shown here is derived from an EMBL/GenBank/DDBJ whole genome shotgun (WGS) entry which is preliminary data.</text>
</comment>
<dbReference type="GO" id="GO:0003677">
    <property type="term" value="F:DNA binding"/>
    <property type="evidence" value="ECO:0007669"/>
    <property type="project" value="InterPro"/>
</dbReference>
<dbReference type="InterPro" id="IPR010982">
    <property type="entry name" value="Lambda_DNA-bd_dom_sf"/>
</dbReference>
<evidence type="ECO:0000259" key="1">
    <source>
        <dbReference type="PROSITE" id="PS50943"/>
    </source>
</evidence>
<protein>
    <recommendedName>
        <fullName evidence="1">HTH cro/C1-type domain-containing protein</fullName>
    </recommendedName>
</protein>
<dbReference type="InterPro" id="IPR001387">
    <property type="entry name" value="Cro/C1-type_HTH"/>
</dbReference>
<dbReference type="EMBL" id="AGCK01000194">
    <property type="protein sequence ID" value="EHM47839.1"/>
    <property type="molecule type" value="Genomic_DNA"/>
</dbReference>
<dbReference type="SUPFAM" id="SSF47413">
    <property type="entry name" value="lambda repressor-like DNA-binding domains"/>
    <property type="match status" value="1"/>
</dbReference>
<sequence length="74" mass="8766">MVKLNVLALLEKQGRTKYWLYKQLGMSYQNFNRMVNNETQSIKLERIETLCLLLNCTPNDLFVIDCECEHTPQQ</sequence>
<dbReference type="GeneID" id="63973250"/>
<name>G9YS26_FLAPL</name>
<evidence type="ECO:0000313" key="3">
    <source>
        <dbReference type="Proteomes" id="UP000004459"/>
    </source>
</evidence>
<dbReference type="HOGENOM" id="CLU_066192_31_8_9"/>
<dbReference type="RefSeq" id="WP_007491771.1">
    <property type="nucleotide sequence ID" value="NZ_JH417781.1"/>
</dbReference>
<evidence type="ECO:0000313" key="2">
    <source>
        <dbReference type="EMBL" id="EHM47839.1"/>
    </source>
</evidence>
<dbReference type="Pfam" id="PF13443">
    <property type="entry name" value="HTH_26"/>
    <property type="match status" value="1"/>
</dbReference>
<dbReference type="PROSITE" id="PS50943">
    <property type="entry name" value="HTH_CROC1"/>
    <property type="match status" value="1"/>
</dbReference>
<dbReference type="Gene3D" id="1.10.260.40">
    <property type="entry name" value="lambda repressor-like DNA-binding domains"/>
    <property type="match status" value="1"/>
</dbReference>
<proteinExistence type="predicted"/>
<organism evidence="2 3">
    <name type="scientific">Flavonifractor plautii ATCC 29863</name>
    <dbReference type="NCBI Taxonomy" id="411475"/>
    <lineage>
        <taxon>Bacteria</taxon>
        <taxon>Bacillati</taxon>
        <taxon>Bacillota</taxon>
        <taxon>Clostridia</taxon>
        <taxon>Eubacteriales</taxon>
        <taxon>Oscillospiraceae</taxon>
        <taxon>Flavonifractor</taxon>
    </lineage>
</organism>
<dbReference type="Proteomes" id="UP000004459">
    <property type="component" value="Unassembled WGS sequence"/>
</dbReference>
<gene>
    <name evidence="2" type="ORF">HMPREF0372_02331</name>
</gene>
<feature type="domain" description="HTH cro/C1-type" evidence="1">
    <location>
        <begin position="6"/>
        <end position="61"/>
    </location>
</feature>
<dbReference type="PATRIC" id="fig|411475.3.peg.2012"/>
<reference evidence="2 3" key="1">
    <citation type="submission" date="2011-08" db="EMBL/GenBank/DDBJ databases">
        <authorList>
            <person name="Weinstock G."/>
            <person name="Sodergren E."/>
            <person name="Clifton S."/>
            <person name="Fulton L."/>
            <person name="Fulton B."/>
            <person name="Courtney L."/>
            <person name="Fronick C."/>
            <person name="Harrison M."/>
            <person name="Strong C."/>
            <person name="Farmer C."/>
            <person name="Delahaunty K."/>
            <person name="Markovic C."/>
            <person name="Hall O."/>
            <person name="Minx P."/>
            <person name="Tomlinson C."/>
            <person name="Mitreva M."/>
            <person name="Hou S."/>
            <person name="Chen J."/>
            <person name="Wollam A."/>
            <person name="Pepin K.H."/>
            <person name="Johnson M."/>
            <person name="Bhonagiri V."/>
            <person name="Zhang X."/>
            <person name="Suruliraj S."/>
            <person name="Warren W."/>
            <person name="Chinwalla A."/>
            <person name="Mardis E.R."/>
            <person name="Wilson R.K."/>
        </authorList>
    </citation>
    <scope>NUCLEOTIDE SEQUENCE [LARGE SCALE GENOMIC DNA]</scope>
    <source>
        <strain evidence="2 3">ATCC 29863</strain>
    </source>
</reference>
<dbReference type="AlphaFoldDB" id="G9YS26"/>